<dbReference type="EMBL" id="LR134473">
    <property type="protein sequence ID" value="VEI02956.1"/>
    <property type="molecule type" value="Genomic_DNA"/>
</dbReference>
<keyword evidence="3" id="KW-1185">Reference proteome</keyword>
<evidence type="ECO:0000313" key="3">
    <source>
        <dbReference type="Proteomes" id="UP000277858"/>
    </source>
</evidence>
<organism evidence="2 3">
    <name type="scientific">Acidipropionibacterium jensenii</name>
    <dbReference type="NCBI Taxonomy" id="1749"/>
    <lineage>
        <taxon>Bacteria</taxon>
        <taxon>Bacillati</taxon>
        <taxon>Actinomycetota</taxon>
        <taxon>Actinomycetes</taxon>
        <taxon>Propionibacteriales</taxon>
        <taxon>Propionibacteriaceae</taxon>
        <taxon>Acidipropionibacterium</taxon>
    </lineage>
</organism>
<dbReference type="Proteomes" id="UP000277858">
    <property type="component" value="Chromosome"/>
</dbReference>
<sequence length="300" mass="31503">MSHSHEIEDSALTFSRILNTAARLPGVRIDRARYLRSSLRRYCTEDQIEQAISESSAVAGVPPKVVKAMAKTSITYETTKVTGLSAAAGIPGGFALLGTVPADLAQYTSHMLRIAQKLAYIYSWPDLFAVGDGDMDEATEGILTLFIGVMVGVQMAQGGVNKVASMMAAQVLKKLPEKALTKGAVYPIVKSVAKVLGVQMTKKVFASGVAKAIPVAGAVLSGGLTLGTFLPMSKRLQKHLAGPGPTKPGSHHETVAEDEDLDVVDAELVYVSDADELAEHEASASSPVETGHTAGQVDAS</sequence>
<protein>
    <recommendedName>
        <fullName evidence="4">EcsC family protein</fullName>
    </recommendedName>
</protein>
<feature type="region of interest" description="Disordered" evidence="1">
    <location>
        <begin position="238"/>
        <end position="258"/>
    </location>
</feature>
<dbReference type="RefSeq" id="WP_051238401.1">
    <property type="nucleotide sequence ID" value="NZ_LR134473.1"/>
</dbReference>
<accession>A0A3S4YNP8</accession>
<name>A0A3S4YNP8_9ACTN</name>
<dbReference type="AlphaFoldDB" id="A0A3S4YNP8"/>
<evidence type="ECO:0008006" key="4">
    <source>
        <dbReference type="Google" id="ProtNLM"/>
    </source>
</evidence>
<gene>
    <name evidence="2" type="ORF">NCTC13652_01154</name>
</gene>
<reference evidence="2 3" key="1">
    <citation type="submission" date="2018-12" db="EMBL/GenBank/DDBJ databases">
        <authorList>
            <consortium name="Pathogen Informatics"/>
        </authorList>
    </citation>
    <scope>NUCLEOTIDE SEQUENCE [LARGE SCALE GENOMIC DNA]</scope>
    <source>
        <strain evidence="2 3">NCTC13652</strain>
    </source>
</reference>
<evidence type="ECO:0000313" key="2">
    <source>
        <dbReference type="EMBL" id="VEI02956.1"/>
    </source>
</evidence>
<evidence type="ECO:0000256" key="1">
    <source>
        <dbReference type="SAM" id="MobiDB-lite"/>
    </source>
</evidence>
<proteinExistence type="predicted"/>
<feature type="region of interest" description="Disordered" evidence="1">
    <location>
        <begin position="277"/>
        <end position="300"/>
    </location>
</feature>